<evidence type="ECO:0000313" key="3">
    <source>
        <dbReference type="EMBL" id="QJW94280.1"/>
    </source>
</evidence>
<feature type="domain" description="Putative restriction endonuclease" evidence="2">
    <location>
        <begin position="14"/>
        <end position="110"/>
    </location>
</feature>
<dbReference type="Pfam" id="PF05685">
    <property type="entry name" value="Uma2"/>
    <property type="match status" value="1"/>
</dbReference>
<organism evidence="3 4">
    <name type="scientific">Frigoriglobus tundricola</name>
    <dbReference type="NCBI Taxonomy" id="2774151"/>
    <lineage>
        <taxon>Bacteria</taxon>
        <taxon>Pseudomonadati</taxon>
        <taxon>Planctomycetota</taxon>
        <taxon>Planctomycetia</taxon>
        <taxon>Gemmatales</taxon>
        <taxon>Gemmataceae</taxon>
        <taxon>Frigoriglobus</taxon>
    </lineage>
</organism>
<reference evidence="4" key="1">
    <citation type="submission" date="2020-05" db="EMBL/GenBank/DDBJ databases">
        <title>Frigoriglobus tundricola gen. nov., sp. nov., a psychrotolerant cellulolytic planctomycete of the family Gemmataceae with two divergent copies of 16S rRNA gene.</title>
        <authorList>
            <person name="Kulichevskaya I.S."/>
            <person name="Ivanova A.A."/>
            <person name="Naumoff D.G."/>
            <person name="Beletsky A.V."/>
            <person name="Rijpstra W.I.C."/>
            <person name="Sinninghe Damste J.S."/>
            <person name="Mardanov A.V."/>
            <person name="Ravin N.V."/>
            <person name="Dedysh S.N."/>
        </authorList>
    </citation>
    <scope>NUCLEOTIDE SEQUENCE [LARGE SCALE GENOMIC DNA]</scope>
    <source>
        <strain evidence="4">PL17</strain>
    </source>
</reference>
<dbReference type="Gene3D" id="3.90.1570.10">
    <property type="entry name" value="tt1808, chain A"/>
    <property type="match status" value="1"/>
</dbReference>
<keyword evidence="4" id="KW-1185">Reference proteome</keyword>
<dbReference type="InterPro" id="IPR008538">
    <property type="entry name" value="Uma2"/>
</dbReference>
<proteinExistence type="predicted"/>
<evidence type="ECO:0000313" key="4">
    <source>
        <dbReference type="Proteomes" id="UP000503447"/>
    </source>
</evidence>
<dbReference type="PANTHER" id="PTHR33352:SF2">
    <property type="entry name" value="SLL0995 PROTEIN"/>
    <property type="match status" value="1"/>
</dbReference>
<dbReference type="KEGG" id="ftj:FTUN_1800"/>
<dbReference type="PANTHER" id="PTHR33352">
    <property type="entry name" value="SLR1095 PROTEIN"/>
    <property type="match status" value="1"/>
</dbReference>
<dbReference type="CDD" id="cd06260">
    <property type="entry name" value="DUF820-like"/>
    <property type="match status" value="1"/>
</dbReference>
<name>A0A6M5YLQ5_9BACT</name>
<dbReference type="SUPFAM" id="SSF52980">
    <property type="entry name" value="Restriction endonuclease-like"/>
    <property type="match status" value="1"/>
</dbReference>
<evidence type="ECO:0000256" key="1">
    <source>
        <dbReference type="SAM" id="MobiDB-lite"/>
    </source>
</evidence>
<dbReference type="InterPro" id="IPR011335">
    <property type="entry name" value="Restrct_endonuc-II-like"/>
</dbReference>
<evidence type="ECO:0000259" key="2">
    <source>
        <dbReference type="Pfam" id="PF05685"/>
    </source>
</evidence>
<accession>A0A6M5YLQ5</accession>
<feature type="region of interest" description="Disordered" evidence="1">
    <location>
        <begin position="147"/>
        <end position="170"/>
    </location>
</feature>
<sequence length="188" mass="21346">MAANHLIYPVEGDNKTRQAPDVFVAFGRPQIERGSYRVWEEGGTFPHVIFEVWSPGNRYADMQAKFSFYEKYGAEEYYIPYPEFPAHAEGYRRQEGALVRIEEMDGYVSPRLGVRFSLARGQLAVLDSAGHPMRTAAEIAAELDAAERHVQEQKERAEREQKKAEAETERAARLAAKLRELGVDPDVV</sequence>
<dbReference type="Proteomes" id="UP000503447">
    <property type="component" value="Chromosome"/>
</dbReference>
<dbReference type="InterPro" id="IPR012296">
    <property type="entry name" value="Nuclease_put_TT1808"/>
</dbReference>
<dbReference type="EMBL" id="CP053452">
    <property type="protein sequence ID" value="QJW94280.1"/>
    <property type="molecule type" value="Genomic_DNA"/>
</dbReference>
<protein>
    <recommendedName>
        <fullName evidence="2">Putative restriction endonuclease domain-containing protein</fullName>
    </recommendedName>
</protein>
<gene>
    <name evidence="3" type="ORF">FTUN_1800</name>
</gene>
<dbReference type="AlphaFoldDB" id="A0A6M5YLQ5"/>